<dbReference type="OrthoDB" id="9781411at2"/>
<feature type="domain" description="Cation/H+ exchanger transmembrane" evidence="8">
    <location>
        <begin position="7"/>
        <end position="348"/>
    </location>
</feature>
<evidence type="ECO:0000259" key="9">
    <source>
        <dbReference type="Pfam" id="PF02254"/>
    </source>
</evidence>
<evidence type="ECO:0000256" key="2">
    <source>
        <dbReference type="ARBA" id="ARBA00005551"/>
    </source>
</evidence>
<keyword evidence="6 7" id="KW-0472">Membrane</keyword>
<feature type="transmembrane region" description="Helical" evidence="7">
    <location>
        <begin position="108"/>
        <end position="128"/>
    </location>
</feature>
<keyword evidence="3" id="KW-0813">Transport</keyword>
<organism evidence="10 11">
    <name type="scientific">Marinifilum breve</name>
    <dbReference type="NCBI Taxonomy" id="2184082"/>
    <lineage>
        <taxon>Bacteria</taxon>
        <taxon>Pseudomonadati</taxon>
        <taxon>Bacteroidota</taxon>
        <taxon>Bacteroidia</taxon>
        <taxon>Marinilabiliales</taxon>
        <taxon>Marinifilaceae</taxon>
    </lineage>
</organism>
<evidence type="ECO:0000313" key="10">
    <source>
        <dbReference type="EMBL" id="PXY02034.1"/>
    </source>
</evidence>
<keyword evidence="4 7" id="KW-0812">Transmembrane</keyword>
<evidence type="ECO:0000256" key="7">
    <source>
        <dbReference type="SAM" id="Phobius"/>
    </source>
</evidence>
<evidence type="ECO:0000256" key="6">
    <source>
        <dbReference type="ARBA" id="ARBA00023136"/>
    </source>
</evidence>
<evidence type="ECO:0000313" key="11">
    <source>
        <dbReference type="Proteomes" id="UP000248079"/>
    </source>
</evidence>
<comment type="caution">
    <text evidence="10">The sequence shown here is derived from an EMBL/GenBank/DDBJ whole genome shotgun (WGS) entry which is preliminary data.</text>
</comment>
<feature type="transmembrane region" description="Helical" evidence="7">
    <location>
        <begin position="44"/>
        <end position="62"/>
    </location>
</feature>
<dbReference type="InterPro" id="IPR003148">
    <property type="entry name" value="RCK_N"/>
</dbReference>
<reference evidence="10 11" key="1">
    <citation type="submission" date="2018-05" db="EMBL/GenBank/DDBJ databases">
        <title>Marinifilum breve JC075T sp. nov., a marine bacterium isolated from Yongle Blue Hole in the South China Sea.</title>
        <authorList>
            <person name="Fu T."/>
        </authorList>
    </citation>
    <scope>NUCLEOTIDE SEQUENCE [LARGE SCALE GENOMIC DNA]</scope>
    <source>
        <strain evidence="10 11">JC075</strain>
    </source>
</reference>
<accession>A0A2V4ADD8</accession>
<feature type="transmembrane region" description="Helical" evidence="7">
    <location>
        <begin position="170"/>
        <end position="189"/>
    </location>
</feature>
<name>A0A2V4ADD8_9BACT</name>
<dbReference type="GO" id="GO:0016020">
    <property type="term" value="C:membrane"/>
    <property type="evidence" value="ECO:0007669"/>
    <property type="project" value="UniProtKB-SubCell"/>
</dbReference>
<dbReference type="InterPro" id="IPR038770">
    <property type="entry name" value="Na+/solute_symporter_sf"/>
</dbReference>
<feature type="transmembrane region" description="Helical" evidence="7">
    <location>
        <begin position="272"/>
        <end position="292"/>
    </location>
</feature>
<dbReference type="Pfam" id="PF00999">
    <property type="entry name" value="Na_H_Exchanger"/>
    <property type="match status" value="1"/>
</dbReference>
<feature type="domain" description="RCK N-terminal" evidence="9">
    <location>
        <begin position="389"/>
        <end position="506"/>
    </location>
</feature>
<sequence>MDPVWLAIAFGLGLLVKLIGLPPLVGYLLAGFTLKYFGAESDDLIQSISDLGITLLLFTIGLKLRIKDLLHREIWGGASIHMLLVTLLMAVILFGLSYTSLHIFTDFTWQQALIIGFALSFSSTIYAVKILEEKSELKSAYGVLSIGILIIQDIFAVFYIVLVAGKLPSYWAIGLPVLFVIIRPVLLLILEKIGHGEILILYGFFLAFVVGAELFKFVGLKADLGALVVGILISNHKKAKELADSLMSFKDIFLIGFFLSIGLIGLPSLQMLILALVLAVAINFKVILYFLVLTRFRVRARTSVFTSLALANFSEFGLIVASIAVGKGLIPSDWLVSIAISVAITFIISSPLNSNAHKIYSGIRKYLKKFETDKRLVYDKAFDIGDAEILVFGMGKLGMAVYEQLNRTYGRKVLGLDYNYDVVQRLKKEGKNIQQDDAADSEFWENIFQKSKNHNVRLVMLCMNDHASNLFSVERLKKTPYKGSIAAIARFEDERQQLEKMNVDAVYDIYSEAGFGFANHVCDQINIGCEINKPIW</sequence>
<dbReference type="SUPFAM" id="SSF51735">
    <property type="entry name" value="NAD(P)-binding Rossmann-fold domains"/>
    <property type="match status" value="1"/>
</dbReference>
<dbReference type="GO" id="GO:0015297">
    <property type="term" value="F:antiporter activity"/>
    <property type="evidence" value="ECO:0007669"/>
    <property type="project" value="InterPro"/>
</dbReference>
<feature type="transmembrane region" description="Helical" evidence="7">
    <location>
        <begin position="196"/>
        <end position="212"/>
    </location>
</feature>
<dbReference type="GO" id="GO:1902600">
    <property type="term" value="P:proton transmembrane transport"/>
    <property type="evidence" value="ECO:0007669"/>
    <property type="project" value="InterPro"/>
</dbReference>
<dbReference type="Pfam" id="PF02254">
    <property type="entry name" value="TrkA_N"/>
    <property type="match status" value="1"/>
</dbReference>
<dbReference type="PANTHER" id="PTHR42751:SF1">
    <property type="entry name" value="CATION_PROTON ANTIPORTER YBAL-RELATED"/>
    <property type="match status" value="1"/>
</dbReference>
<evidence type="ECO:0000256" key="5">
    <source>
        <dbReference type="ARBA" id="ARBA00022989"/>
    </source>
</evidence>
<dbReference type="InterPro" id="IPR036291">
    <property type="entry name" value="NAD(P)-bd_dom_sf"/>
</dbReference>
<gene>
    <name evidence="10" type="ORF">DF185_05150</name>
</gene>
<dbReference type="PANTHER" id="PTHR42751">
    <property type="entry name" value="SODIUM/HYDROGEN EXCHANGER FAMILY/TRKA DOMAIN PROTEIN"/>
    <property type="match status" value="1"/>
</dbReference>
<dbReference type="GO" id="GO:0006813">
    <property type="term" value="P:potassium ion transport"/>
    <property type="evidence" value="ECO:0007669"/>
    <property type="project" value="InterPro"/>
</dbReference>
<keyword evidence="11" id="KW-1185">Reference proteome</keyword>
<evidence type="ECO:0000256" key="1">
    <source>
        <dbReference type="ARBA" id="ARBA00004141"/>
    </source>
</evidence>
<dbReference type="RefSeq" id="WP_110359668.1">
    <property type="nucleotide sequence ID" value="NZ_QFLI01000002.1"/>
</dbReference>
<dbReference type="Gene3D" id="3.40.50.720">
    <property type="entry name" value="NAD(P)-binding Rossmann-like Domain"/>
    <property type="match status" value="1"/>
</dbReference>
<dbReference type="Proteomes" id="UP000248079">
    <property type="component" value="Unassembled WGS sequence"/>
</dbReference>
<dbReference type="Gene3D" id="1.20.1530.20">
    <property type="match status" value="1"/>
</dbReference>
<comment type="subcellular location">
    <subcellularLocation>
        <location evidence="1">Membrane</location>
        <topology evidence="1">Multi-pass membrane protein</topology>
    </subcellularLocation>
</comment>
<dbReference type="InterPro" id="IPR006153">
    <property type="entry name" value="Cation/H_exchanger_TM"/>
</dbReference>
<dbReference type="AlphaFoldDB" id="A0A2V4ADD8"/>
<dbReference type="EMBL" id="QFLI01000002">
    <property type="protein sequence ID" value="PXY02034.1"/>
    <property type="molecule type" value="Genomic_DNA"/>
</dbReference>
<evidence type="ECO:0000256" key="4">
    <source>
        <dbReference type="ARBA" id="ARBA00022692"/>
    </source>
</evidence>
<feature type="transmembrane region" description="Helical" evidence="7">
    <location>
        <begin position="334"/>
        <end position="352"/>
    </location>
</feature>
<evidence type="ECO:0000256" key="3">
    <source>
        <dbReference type="ARBA" id="ARBA00022448"/>
    </source>
</evidence>
<feature type="transmembrane region" description="Helical" evidence="7">
    <location>
        <begin position="140"/>
        <end position="164"/>
    </location>
</feature>
<proteinExistence type="inferred from homology"/>
<protein>
    <submittedName>
        <fullName evidence="10">Potassium transporter Kef</fullName>
    </submittedName>
</protein>
<comment type="similarity">
    <text evidence="2">Belongs to the monovalent cation:proton antiporter 2 (CPA2) transporter (TC 2.A.37) family.</text>
</comment>
<feature type="transmembrane region" description="Helical" evidence="7">
    <location>
        <begin position="74"/>
        <end position="96"/>
    </location>
</feature>
<feature type="transmembrane region" description="Helical" evidence="7">
    <location>
        <begin position="304"/>
        <end position="328"/>
    </location>
</feature>
<evidence type="ECO:0000259" key="8">
    <source>
        <dbReference type="Pfam" id="PF00999"/>
    </source>
</evidence>
<keyword evidence="5 7" id="KW-1133">Transmembrane helix</keyword>